<dbReference type="PANTHER" id="PTHR13206">
    <property type="entry name" value="UBIQUITIN LIGASE PROTEIN PHF9 FANCONI ANEMIA GROUP L PROTEIN"/>
    <property type="match status" value="1"/>
</dbReference>
<organism evidence="4 5">
    <name type="scientific">Chionoecetes opilio</name>
    <name type="common">Atlantic snow crab</name>
    <name type="synonym">Cancer opilio</name>
    <dbReference type="NCBI Taxonomy" id="41210"/>
    <lineage>
        <taxon>Eukaryota</taxon>
        <taxon>Metazoa</taxon>
        <taxon>Ecdysozoa</taxon>
        <taxon>Arthropoda</taxon>
        <taxon>Crustacea</taxon>
        <taxon>Multicrustacea</taxon>
        <taxon>Malacostraca</taxon>
        <taxon>Eumalacostraca</taxon>
        <taxon>Eucarida</taxon>
        <taxon>Decapoda</taxon>
        <taxon>Pleocyemata</taxon>
        <taxon>Brachyura</taxon>
        <taxon>Eubrachyura</taxon>
        <taxon>Majoidea</taxon>
        <taxon>Majidae</taxon>
        <taxon>Chionoecetes</taxon>
    </lineage>
</organism>
<reference evidence="4" key="1">
    <citation type="submission" date="2020-07" db="EMBL/GenBank/DDBJ databases">
        <title>The High-quality genome of the commercially important snow crab, Chionoecetes opilio.</title>
        <authorList>
            <person name="Jeong J.-H."/>
            <person name="Ryu S."/>
        </authorList>
    </citation>
    <scope>NUCLEOTIDE SEQUENCE</scope>
    <source>
        <strain evidence="4">MADBK_172401_WGS</strain>
        <tissue evidence="4">Digestive gland</tissue>
    </source>
</reference>
<evidence type="ECO:0000259" key="2">
    <source>
        <dbReference type="Pfam" id="PF18890"/>
    </source>
</evidence>
<evidence type="ECO:0000259" key="3">
    <source>
        <dbReference type="Pfam" id="PF18891"/>
    </source>
</evidence>
<evidence type="ECO:0000313" key="4">
    <source>
        <dbReference type="EMBL" id="KAG0710945.1"/>
    </source>
</evidence>
<dbReference type="GO" id="GO:0006513">
    <property type="term" value="P:protein monoubiquitination"/>
    <property type="evidence" value="ECO:0007669"/>
    <property type="project" value="TreeGrafter"/>
</dbReference>
<dbReference type="Proteomes" id="UP000770661">
    <property type="component" value="Unassembled WGS sequence"/>
</dbReference>
<dbReference type="EMBL" id="JACEEZ010023716">
    <property type="protein sequence ID" value="KAG0710945.1"/>
    <property type="molecule type" value="Genomic_DNA"/>
</dbReference>
<dbReference type="GO" id="GO:0061630">
    <property type="term" value="F:ubiquitin protein ligase activity"/>
    <property type="evidence" value="ECO:0007669"/>
    <property type="project" value="TreeGrafter"/>
</dbReference>
<dbReference type="InterPro" id="IPR043003">
    <property type="entry name" value="FANCL_d3_sf"/>
</dbReference>
<dbReference type="Pfam" id="PF18890">
    <property type="entry name" value="FANCL_d2"/>
    <property type="match status" value="1"/>
</dbReference>
<dbReference type="Pfam" id="PF09765">
    <property type="entry name" value="FANCL_d1"/>
    <property type="match status" value="1"/>
</dbReference>
<dbReference type="Gene3D" id="3.10.110.10">
    <property type="entry name" value="Ubiquitin Conjugating Enzyme"/>
    <property type="match status" value="1"/>
</dbReference>
<dbReference type="CDD" id="cd23832">
    <property type="entry name" value="DRWD-C_FANCL"/>
    <property type="match status" value="1"/>
</dbReference>
<dbReference type="InterPro" id="IPR043898">
    <property type="entry name" value="FANCL_d2"/>
</dbReference>
<dbReference type="InterPro" id="IPR019162">
    <property type="entry name" value="FancL_WD-rpt_cont_dom"/>
</dbReference>
<name>A0A8J4XXF4_CHIOP</name>
<gene>
    <name evidence="4" type="primary">Fancl</name>
    <name evidence="4" type="ORF">GWK47_002404</name>
</gene>
<dbReference type="CDD" id="cd23786">
    <property type="entry name" value="ELF_FANCL"/>
    <property type="match status" value="1"/>
</dbReference>
<feature type="domain" description="FANCL UBC-like" evidence="3">
    <location>
        <begin position="204"/>
        <end position="294"/>
    </location>
</feature>
<dbReference type="Gene3D" id="3.10.110.20">
    <property type="entry name" value="RWD domain-like"/>
    <property type="match status" value="1"/>
</dbReference>
<protein>
    <submittedName>
        <fullName evidence="4">E3 ubiquitin-protein ligase FANCL</fullName>
    </submittedName>
</protein>
<keyword evidence="5" id="KW-1185">Reference proteome</keyword>
<dbReference type="OrthoDB" id="10263265at2759"/>
<dbReference type="InterPro" id="IPR026848">
    <property type="entry name" value="Fancl"/>
</dbReference>
<dbReference type="InterPro" id="IPR016135">
    <property type="entry name" value="UBQ-conjugating_enzyme/RWD"/>
</dbReference>
<evidence type="ECO:0000259" key="1">
    <source>
        <dbReference type="Pfam" id="PF09765"/>
    </source>
</evidence>
<dbReference type="GO" id="GO:0036297">
    <property type="term" value="P:interstrand cross-link repair"/>
    <property type="evidence" value="ECO:0007669"/>
    <property type="project" value="InterPro"/>
</dbReference>
<comment type="caution">
    <text evidence="4">The sequence shown here is derived from an EMBL/GenBank/DDBJ whole genome shotgun (WGS) entry which is preliminary data.</text>
</comment>
<dbReference type="InterPro" id="IPR044037">
    <property type="entry name" value="FANCL_d3"/>
</dbReference>
<evidence type="ECO:0000313" key="5">
    <source>
        <dbReference type="Proteomes" id="UP000770661"/>
    </source>
</evidence>
<sequence>MALWELCSRFPLLCPKSLPSMPPYELCGFVDIAGTDREVQLETPHFPHTRGLHITSDTHLQQIAASCNDQLLKARQSSSTVLEFLSQFQEICSNAAKSVARGEEGEGVAELNEPLVRCLLAHLEGIGWSKVKEVAPNFTSFTLQTTDARGRVHVLRVKAGDGYPQEEPRVDADLPDGLNYSYDQVEGVMGVVGAWEGRVGALQEFWDVLDHLDERAVVLDPHRPHRHHTFRRILLRNHVNVQVSLSPDQPRHLPHCLLFGPSKLTRPMGTHLTQTFEAWDPERNIIENLEHLLGEKVVVRRRNVD</sequence>
<dbReference type="PANTHER" id="PTHR13206:SF0">
    <property type="entry name" value="E3 UBIQUITIN-PROTEIN LIGASE FANCL"/>
    <property type="match status" value="1"/>
</dbReference>
<accession>A0A8J4XXF4</accession>
<feature type="domain" description="Fanconi anemia complex subunit FancL WD-repeat containing" evidence="1">
    <location>
        <begin position="6"/>
        <end position="91"/>
    </location>
</feature>
<proteinExistence type="predicted"/>
<feature type="domain" description="FANCL UBC-like" evidence="2">
    <location>
        <begin position="119"/>
        <end position="180"/>
    </location>
</feature>
<dbReference type="GO" id="GO:0043240">
    <property type="term" value="C:Fanconi anaemia nuclear complex"/>
    <property type="evidence" value="ECO:0007669"/>
    <property type="project" value="InterPro"/>
</dbReference>
<dbReference type="AlphaFoldDB" id="A0A8J4XXF4"/>
<dbReference type="Pfam" id="PF18891">
    <property type="entry name" value="FANCL_d3"/>
    <property type="match status" value="1"/>
</dbReference>
<dbReference type="CDD" id="cd23831">
    <property type="entry name" value="DRWD-N_FANCL"/>
    <property type="match status" value="1"/>
</dbReference>